<feature type="domain" description="PUM-HD" evidence="4">
    <location>
        <begin position="11"/>
        <end position="353"/>
    </location>
</feature>
<dbReference type="PROSITE" id="PS50303">
    <property type="entry name" value="PUM_HD"/>
    <property type="match status" value="1"/>
</dbReference>
<feature type="repeat" description="Pumilio" evidence="2">
    <location>
        <begin position="254"/>
        <end position="289"/>
    </location>
</feature>
<dbReference type="PROSITE" id="PS50302">
    <property type="entry name" value="PUM"/>
    <property type="match status" value="8"/>
</dbReference>
<dbReference type="Gene3D" id="1.25.10.10">
    <property type="entry name" value="Leucine-rich Repeat Variant"/>
    <property type="match status" value="1"/>
</dbReference>
<keyword evidence="1" id="KW-0677">Repeat</keyword>
<dbReference type="AlphaFoldDB" id="A0A1X2I6G2"/>
<feature type="region of interest" description="Disordered" evidence="3">
    <location>
        <begin position="1"/>
        <end position="26"/>
    </location>
</feature>
<evidence type="ECO:0000256" key="2">
    <source>
        <dbReference type="PROSITE-ProRule" id="PRU00317"/>
    </source>
</evidence>
<dbReference type="OrthoDB" id="668540at2759"/>
<gene>
    <name evidence="5" type="ORF">BCR42DRAFT_333760</name>
</gene>
<dbReference type="GO" id="GO:0003729">
    <property type="term" value="F:mRNA binding"/>
    <property type="evidence" value="ECO:0007669"/>
    <property type="project" value="TreeGrafter"/>
</dbReference>
<feature type="repeat" description="Pumilio" evidence="2">
    <location>
        <begin position="73"/>
        <end position="108"/>
    </location>
</feature>
<keyword evidence="6" id="KW-1185">Reference proteome</keyword>
<evidence type="ECO:0000259" key="4">
    <source>
        <dbReference type="PROSITE" id="PS50303"/>
    </source>
</evidence>
<dbReference type="InterPro" id="IPR001313">
    <property type="entry name" value="Pumilio_RNA-bd_rpt"/>
</dbReference>
<dbReference type="STRING" id="90262.A0A1X2I6G2"/>
<feature type="compositionally biased region" description="Basic residues" evidence="3">
    <location>
        <begin position="373"/>
        <end position="389"/>
    </location>
</feature>
<dbReference type="SMART" id="SM00025">
    <property type="entry name" value="Pumilio"/>
    <property type="match status" value="8"/>
</dbReference>
<dbReference type="InterPro" id="IPR033133">
    <property type="entry name" value="PUM-HD"/>
</dbReference>
<dbReference type="InterPro" id="IPR033712">
    <property type="entry name" value="Pumilio_RNA-bd"/>
</dbReference>
<dbReference type="PANTHER" id="PTHR12537">
    <property type="entry name" value="RNA BINDING PROTEIN PUMILIO-RELATED"/>
    <property type="match status" value="1"/>
</dbReference>
<feature type="repeat" description="Pumilio" evidence="2">
    <location>
        <begin position="290"/>
        <end position="327"/>
    </location>
</feature>
<dbReference type="GO" id="GO:0010608">
    <property type="term" value="P:post-transcriptional regulation of gene expression"/>
    <property type="evidence" value="ECO:0007669"/>
    <property type="project" value="TreeGrafter"/>
</dbReference>
<evidence type="ECO:0000256" key="1">
    <source>
        <dbReference type="ARBA" id="ARBA00022737"/>
    </source>
</evidence>
<dbReference type="Pfam" id="PF00806">
    <property type="entry name" value="PUF"/>
    <property type="match status" value="8"/>
</dbReference>
<accession>A0A1X2I6G2</accession>
<name>A0A1X2I6G2_9FUNG</name>
<comment type="caution">
    <text evidence="5">The sequence shown here is derived from an EMBL/GenBank/DDBJ whole genome shotgun (WGS) entry which is preliminary data.</text>
</comment>
<feature type="repeat" description="Pumilio" evidence="2">
    <location>
        <begin position="146"/>
        <end position="181"/>
    </location>
</feature>
<feature type="repeat" description="Pumilio" evidence="2">
    <location>
        <begin position="218"/>
        <end position="253"/>
    </location>
</feature>
<evidence type="ECO:0000256" key="3">
    <source>
        <dbReference type="SAM" id="MobiDB-lite"/>
    </source>
</evidence>
<dbReference type="Proteomes" id="UP000193560">
    <property type="component" value="Unassembled WGS sequence"/>
</dbReference>
<dbReference type="InterPro" id="IPR016024">
    <property type="entry name" value="ARM-type_fold"/>
</dbReference>
<sequence length="409" mass="46541">MYKQQQDQPPFQSFRRPSTTDQDSNRFMNANLDDFKGRIYELAKDQNGCRFLQRKIEDGARNNAYAITMIYDEIHGHFVELMTNSFGNYLCQKLLERCDNEQRNKIVEIVAPEIVPISLNMHGTRAVQKLIEFLATSDQIQIITSALNPSVVPLIKDLNGNHVIQKCLNRLSDEHRQFIYDAVSENCVEVATHKHGCCVLQRCIDHASTSQKTQLVKEITRHALPLVQDPYGNYVVQYILELGDAQFSDGLIHQFVGHACYLSAQKFSSNVIEKCIRVASPDTRHMLIAEFIDPTAMEKLLRDSFANYVIQTSLDYAESGQRAELVDCIRPLLAAIRTTPYGKRIYGKIFRDQQKPVAATSAPQSSSTLPQHHQPHSIHPQHHPQHHPPRQLSSQPRRTANGSYPTMPV</sequence>
<feature type="repeat" description="Pumilio" evidence="2">
    <location>
        <begin position="34"/>
        <end position="72"/>
    </location>
</feature>
<reference evidence="5 6" key="1">
    <citation type="submission" date="2016-07" db="EMBL/GenBank/DDBJ databases">
        <title>Pervasive Adenine N6-methylation of Active Genes in Fungi.</title>
        <authorList>
            <consortium name="DOE Joint Genome Institute"/>
            <person name="Mondo S.J."/>
            <person name="Dannebaum R.O."/>
            <person name="Kuo R.C."/>
            <person name="Labutti K."/>
            <person name="Haridas S."/>
            <person name="Kuo A."/>
            <person name="Salamov A."/>
            <person name="Ahrendt S.R."/>
            <person name="Lipzen A."/>
            <person name="Sullivan W."/>
            <person name="Andreopoulos W.B."/>
            <person name="Clum A."/>
            <person name="Lindquist E."/>
            <person name="Daum C."/>
            <person name="Ramamoorthy G.K."/>
            <person name="Gryganskyi A."/>
            <person name="Culley D."/>
            <person name="Magnuson J.K."/>
            <person name="James T.Y."/>
            <person name="O'Malley M.A."/>
            <person name="Stajich J.E."/>
            <person name="Spatafora J.W."/>
            <person name="Visel A."/>
            <person name="Grigoriev I.V."/>
        </authorList>
    </citation>
    <scope>NUCLEOTIDE SEQUENCE [LARGE SCALE GENOMIC DNA]</scope>
    <source>
        <strain evidence="5 6">NRRL 1336</strain>
    </source>
</reference>
<dbReference type="PANTHER" id="PTHR12537:SF13">
    <property type="entry name" value="PUMILIO HOMOLOGY DOMAIN FAMILY MEMBER 4"/>
    <property type="match status" value="1"/>
</dbReference>
<feature type="repeat" description="Pumilio" evidence="2">
    <location>
        <begin position="109"/>
        <end position="144"/>
    </location>
</feature>
<evidence type="ECO:0000313" key="5">
    <source>
        <dbReference type="EMBL" id="ORZ10432.1"/>
    </source>
</evidence>
<dbReference type="InterPro" id="IPR011989">
    <property type="entry name" value="ARM-like"/>
</dbReference>
<feature type="repeat" description="Pumilio" evidence="2">
    <location>
        <begin position="182"/>
        <end position="217"/>
    </location>
</feature>
<evidence type="ECO:0000313" key="6">
    <source>
        <dbReference type="Proteomes" id="UP000193560"/>
    </source>
</evidence>
<feature type="region of interest" description="Disordered" evidence="3">
    <location>
        <begin position="356"/>
        <end position="409"/>
    </location>
</feature>
<dbReference type="CDD" id="cd07920">
    <property type="entry name" value="Pumilio"/>
    <property type="match status" value="1"/>
</dbReference>
<dbReference type="GO" id="GO:0005737">
    <property type="term" value="C:cytoplasm"/>
    <property type="evidence" value="ECO:0007669"/>
    <property type="project" value="TreeGrafter"/>
</dbReference>
<dbReference type="EMBL" id="MCGE01000024">
    <property type="protein sequence ID" value="ORZ10432.1"/>
    <property type="molecule type" value="Genomic_DNA"/>
</dbReference>
<dbReference type="FunFam" id="1.25.10.10:FF:000237">
    <property type="entry name" value="Pumilio homolog 9"/>
    <property type="match status" value="1"/>
</dbReference>
<proteinExistence type="predicted"/>
<organism evidence="5 6">
    <name type="scientific">Absidia repens</name>
    <dbReference type="NCBI Taxonomy" id="90262"/>
    <lineage>
        <taxon>Eukaryota</taxon>
        <taxon>Fungi</taxon>
        <taxon>Fungi incertae sedis</taxon>
        <taxon>Mucoromycota</taxon>
        <taxon>Mucoromycotina</taxon>
        <taxon>Mucoromycetes</taxon>
        <taxon>Mucorales</taxon>
        <taxon>Cunninghamellaceae</taxon>
        <taxon>Absidia</taxon>
    </lineage>
</organism>
<dbReference type="SUPFAM" id="SSF48371">
    <property type="entry name" value="ARM repeat"/>
    <property type="match status" value="1"/>
</dbReference>
<feature type="compositionally biased region" description="Polar residues" evidence="3">
    <location>
        <begin position="397"/>
        <end position="409"/>
    </location>
</feature>
<protein>
    <submittedName>
        <fullName evidence="5">Armadillo-type protein</fullName>
    </submittedName>
</protein>